<accession>A0ABS3KHM8</accession>
<reference evidence="1 2" key="1">
    <citation type="submission" date="2020-09" db="EMBL/GenBank/DDBJ databases">
        <title>Roseomonas.</title>
        <authorList>
            <person name="Zhu W."/>
        </authorList>
    </citation>
    <scope>NUCLEOTIDE SEQUENCE [LARGE SCALE GENOMIC DNA]</scope>
    <source>
        <strain evidence="1 2">1311</strain>
    </source>
</reference>
<organism evidence="1 2">
    <name type="scientific">Roseomonas marmotae</name>
    <dbReference type="NCBI Taxonomy" id="2768161"/>
    <lineage>
        <taxon>Bacteria</taxon>
        <taxon>Pseudomonadati</taxon>
        <taxon>Pseudomonadota</taxon>
        <taxon>Alphaproteobacteria</taxon>
        <taxon>Acetobacterales</taxon>
        <taxon>Roseomonadaceae</taxon>
        <taxon>Roseomonas</taxon>
    </lineage>
</organism>
<sequence>MTRAPDRQRARVYAWEDVHVAPHARDLLPFSAAQPMVDAIWAEMGLRYPPAVEPLPRQSRRLLGDANRLRLRLPQQWPSFLLLHELAHAMTSTHDGASDGHGPRFMGLYLQMLERYLRLPAESLLASLAEAGIACDPAARPLFLDP</sequence>
<name>A0ABS3KHM8_9PROT</name>
<dbReference type="Proteomes" id="UP001518990">
    <property type="component" value="Unassembled WGS sequence"/>
</dbReference>
<dbReference type="RefSeq" id="WP_207448284.1">
    <property type="nucleotide sequence ID" value="NZ_CP061095.1"/>
</dbReference>
<comment type="caution">
    <text evidence="1">The sequence shown here is derived from an EMBL/GenBank/DDBJ whole genome shotgun (WGS) entry which is preliminary data.</text>
</comment>
<evidence type="ECO:0000313" key="1">
    <source>
        <dbReference type="EMBL" id="MBO1075816.1"/>
    </source>
</evidence>
<keyword evidence="2" id="KW-1185">Reference proteome</keyword>
<gene>
    <name evidence="1" type="ORF">IAI60_14460</name>
</gene>
<proteinExistence type="predicted"/>
<evidence type="ECO:0008006" key="3">
    <source>
        <dbReference type="Google" id="ProtNLM"/>
    </source>
</evidence>
<dbReference type="EMBL" id="JACTNF010000015">
    <property type="protein sequence ID" value="MBO1075816.1"/>
    <property type="molecule type" value="Genomic_DNA"/>
</dbReference>
<protein>
    <recommendedName>
        <fullName evidence="3">DUF45 domain-containing protein</fullName>
    </recommendedName>
</protein>
<evidence type="ECO:0000313" key="2">
    <source>
        <dbReference type="Proteomes" id="UP001518990"/>
    </source>
</evidence>